<dbReference type="InterPro" id="IPR036318">
    <property type="entry name" value="FAD-bd_PCMH-like_sf"/>
</dbReference>
<keyword evidence="6" id="KW-1185">Reference proteome</keyword>
<evidence type="ECO:0000256" key="2">
    <source>
        <dbReference type="ARBA" id="ARBA00022827"/>
    </source>
</evidence>
<dbReference type="Gene3D" id="3.30.465.10">
    <property type="match status" value="1"/>
</dbReference>
<organism evidence="5 6">
    <name type="scientific">Acidimicrobium ferrooxidans</name>
    <dbReference type="NCBI Taxonomy" id="53635"/>
    <lineage>
        <taxon>Bacteria</taxon>
        <taxon>Bacillati</taxon>
        <taxon>Actinomycetota</taxon>
        <taxon>Acidimicrobiia</taxon>
        <taxon>Acidimicrobiales</taxon>
        <taxon>Acidimicrobiaceae</taxon>
        <taxon>Acidimicrobium</taxon>
    </lineage>
</organism>
<keyword evidence="1" id="KW-0285">Flavoprotein</keyword>
<keyword evidence="3" id="KW-0560">Oxidoreductase</keyword>
<evidence type="ECO:0000259" key="4">
    <source>
        <dbReference type="PROSITE" id="PS51387"/>
    </source>
</evidence>
<dbReference type="PANTHER" id="PTHR42659:SF2">
    <property type="entry name" value="XANTHINE DEHYDROGENASE SUBUNIT C-RELATED"/>
    <property type="match status" value="1"/>
</dbReference>
<feature type="domain" description="FAD-binding PCMH-type" evidence="4">
    <location>
        <begin position="1"/>
        <end position="160"/>
    </location>
</feature>
<dbReference type="Pfam" id="PF00941">
    <property type="entry name" value="FAD_binding_5"/>
    <property type="match status" value="1"/>
</dbReference>
<dbReference type="InterPro" id="IPR016167">
    <property type="entry name" value="FAD-bd_PCMH_sub1"/>
</dbReference>
<dbReference type="SUPFAM" id="SSF56176">
    <property type="entry name" value="FAD-binding/transporter-associated domain-like"/>
    <property type="match status" value="1"/>
</dbReference>
<dbReference type="InterPro" id="IPR036683">
    <property type="entry name" value="CO_DH_flav_C_dom_sf"/>
</dbReference>
<evidence type="ECO:0000256" key="3">
    <source>
        <dbReference type="ARBA" id="ARBA00023002"/>
    </source>
</evidence>
<evidence type="ECO:0000256" key="1">
    <source>
        <dbReference type="ARBA" id="ARBA00022630"/>
    </source>
</evidence>
<dbReference type="PROSITE" id="PS51387">
    <property type="entry name" value="FAD_PCMH"/>
    <property type="match status" value="1"/>
</dbReference>
<proteinExistence type="predicted"/>
<evidence type="ECO:0000313" key="6">
    <source>
        <dbReference type="Proteomes" id="UP000724964"/>
    </source>
</evidence>
<dbReference type="Gene3D" id="3.30.43.10">
    <property type="entry name" value="Uridine Diphospho-n-acetylenolpyruvylglucosamine Reductase, domain 2"/>
    <property type="match status" value="1"/>
</dbReference>
<dbReference type="SUPFAM" id="SSF55447">
    <property type="entry name" value="CO dehydrogenase flavoprotein C-terminal domain-like"/>
    <property type="match status" value="1"/>
</dbReference>
<reference evidence="5" key="1">
    <citation type="submission" date="2021-02" db="EMBL/GenBank/DDBJ databases">
        <title>Activity-based single-cell genomes from oceanic crustal fluid captures similar information to metagenomic and metatranscriptomic surveys with orders of magnitude less sampling.</title>
        <authorList>
            <person name="D'Angelo T.S."/>
            <person name="Orcutt B.N."/>
        </authorList>
    </citation>
    <scope>NUCLEOTIDE SEQUENCE [LARGE SCALE GENOMIC DNA]</scope>
    <source>
        <strain evidence="5">AH-315-J10</strain>
    </source>
</reference>
<dbReference type="EMBL" id="JAFIUH010000001">
    <property type="protein sequence ID" value="MBN4059500.1"/>
    <property type="molecule type" value="Genomic_DNA"/>
</dbReference>
<dbReference type="InterPro" id="IPR051312">
    <property type="entry name" value="Diverse_Substr_Oxidored"/>
</dbReference>
<comment type="caution">
    <text evidence="5">The sequence shown here is derived from an EMBL/GenBank/DDBJ whole genome shotgun (WGS) entry which is preliminary data.</text>
</comment>
<protein>
    <submittedName>
        <fullName evidence="5">FAD binding domain-containing protein</fullName>
    </submittedName>
</protein>
<evidence type="ECO:0000313" key="5">
    <source>
        <dbReference type="EMBL" id="MBN4059500.1"/>
    </source>
</evidence>
<accession>A0ABS3ANV0</accession>
<dbReference type="InterPro" id="IPR016169">
    <property type="entry name" value="FAD-bd_PCMH_sub2"/>
</dbReference>
<dbReference type="Proteomes" id="UP000724964">
    <property type="component" value="Unassembled WGS sequence"/>
</dbReference>
<name>A0ABS3ANV0_9ACTN</name>
<dbReference type="InterPro" id="IPR002346">
    <property type="entry name" value="Mopterin_DH_FAD-bd"/>
</dbReference>
<keyword evidence="2" id="KW-0274">FAD</keyword>
<dbReference type="InterPro" id="IPR016166">
    <property type="entry name" value="FAD-bd_PCMH"/>
</dbReference>
<sequence length="239" mass="24313">MPLVAAYHRPRNLEDALSLLAEPDHVVLAGGTSINADRDASDIEVVDLQALGLDAIVADGNRVRLGAMATLGSVAESGLIPEWLQTISRAESPSTLRNLATVGGSVATRSGESLFLAALLVSDAHVEMAGADSQSLAALVEHGVPDGAIITAVSIDASGTGGEAITGRTPADVPIVAAVARTADGRTTLALTGVAATPVLADPNNPTAGLRPPADFRGTAEYRLMLAQTLSERAVEAAR</sequence>
<gene>
    <name evidence="5" type="ORF">JYT35_00100</name>
</gene>
<dbReference type="PANTHER" id="PTHR42659">
    <property type="entry name" value="XANTHINE DEHYDROGENASE SUBUNIT C-RELATED"/>
    <property type="match status" value="1"/>
</dbReference>